<reference evidence="3 4" key="1">
    <citation type="journal article" date="2015" name="Nature">
        <title>rRNA introns, odd ribosomes, and small enigmatic genomes across a large radiation of phyla.</title>
        <authorList>
            <person name="Brown C.T."/>
            <person name="Hug L.A."/>
            <person name="Thomas B.C."/>
            <person name="Sharon I."/>
            <person name="Castelle C.J."/>
            <person name="Singh A."/>
            <person name="Wilkins M.J."/>
            <person name="Williams K.H."/>
            <person name="Banfield J.F."/>
        </authorList>
    </citation>
    <scope>NUCLEOTIDE SEQUENCE [LARGE SCALE GENOMIC DNA]</scope>
</reference>
<dbReference type="Proteomes" id="UP000034799">
    <property type="component" value="Unassembled WGS sequence"/>
</dbReference>
<dbReference type="STRING" id="1619100.UT34_C0001G0278"/>
<keyword evidence="1" id="KW-0812">Transmembrane</keyword>
<protein>
    <submittedName>
        <fullName evidence="3">Modifier protein of major autolysin LytC</fullName>
    </submittedName>
</protein>
<feature type="domain" description="Bacterial Ig" evidence="2">
    <location>
        <begin position="167"/>
        <end position="229"/>
    </location>
</feature>
<dbReference type="AlphaFoldDB" id="A0A0G0MSW9"/>
<sequence>MARRNNEKNESKPMSEKIVVETEERSIWSVFAGMVMVFLGIMLVIVGIIALLLYRVDPKLDKTLPVPALTVLPANTSAHALTIRGSVEKEIKRVAVYVNDKEVENAVWVDNGNFKYEYQIDKEGNYKLQVASISGFPIRKVSEKSAVMAVNVDWTAPAKDVAVGYKKEVDTKTLSVTGKTEAFATVVVYNNDAKYIGKADKDGKFSVSVPLAMGQNNFDIEVRDEAGNSVKLDQPIVATRVSGSINGNGSTTGPDLPESAGELEAAMAFLAGNKLMSTFGLLALIVLLANGSLVALKMRKYSV</sequence>
<dbReference type="InterPro" id="IPR041498">
    <property type="entry name" value="Big_6"/>
</dbReference>
<evidence type="ECO:0000313" key="4">
    <source>
        <dbReference type="Proteomes" id="UP000034799"/>
    </source>
</evidence>
<keyword evidence="1" id="KW-0472">Membrane</keyword>
<organism evidence="3 4">
    <name type="scientific">candidate division WS6 bacterium GW2011_GWF2_39_15</name>
    <dbReference type="NCBI Taxonomy" id="1619100"/>
    <lineage>
        <taxon>Bacteria</taxon>
        <taxon>Candidatus Dojkabacteria</taxon>
    </lineage>
</organism>
<dbReference type="InterPro" id="IPR013783">
    <property type="entry name" value="Ig-like_fold"/>
</dbReference>
<name>A0A0G0MSW9_9BACT</name>
<proteinExistence type="predicted"/>
<dbReference type="Pfam" id="PF17936">
    <property type="entry name" value="Big_6"/>
    <property type="match status" value="1"/>
</dbReference>
<keyword evidence="1" id="KW-1133">Transmembrane helix</keyword>
<evidence type="ECO:0000256" key="1">
    <source>
        <dbReference type="SAM" id="Phobius"/>
    </source>
</evidence>
<feature type="transmembrane region" description="Helical" evidence="1">
    <location>
        <begin position="275"/>
        <end position="296"/>
    </location>
</feature>
<evidence type="ECO:0000313" key="3">
    <source>
        <dbReference type="EMBL" id="KKR06238.1"/>
    </source>
</evidence>
<gene>
    <name evidence="3" type="ORF">UT34_C0001G0278</name>
</gene>
<dbReference type="Gene3D" id="2.60.40.10">
    <property type="entry name" value="Immunoglobulins"/>
    <property type="match status" value="1"/>
</dbReference>
<feature type="transmembrane region" description="Helical" evidence="1">
    <location>
        <begin position="27"/>
        <end position="54"/>
    </location>
</feature>
<evidence type="ECO:0000259" key="2">
    <source>
        <dbReference type="Pfam" id="PF17936"/>
    </source>
</evidence>
<accession>A0A0G0MSW9</accession>
<dbReference type="EMBL" id="LBWK01000001">
    <property type="protein sequence ID" value="KKR06238.1"/>
    <property type="molecule type" value="Genomic_DNA"/>
</dbReference>
<comment type="caution">
    <text evidence="3">The sequence shown here is derived from an EMBL/GenBank/DDBJ whole genome shotgun (WGS) entry which is preliminary data.</text>
</comment>